<evidence type="ECO:0000256" key="1">
    <source>
        <dbReference type="ARBA" id="ARBA00010618"/>
    </source>
</evidence>
<dbReference type="Pfam" id="PF17136">
    <property type="entry name" value="ribosomal_L24"/>
    <property type="match status" value="1"/>
</dbReference>
<evidence type="ECO:0000256" key="5">
    <source>
        <dbReference type="ARBA" id="ARBA00023274"/>
    </source>
</evidence>
<keyword evidence="2 8" id="KW-0699">rRNA-binding</keyword>
<gene>
    <name evidence="8" type="primary">rplX</name>
    <name evidence="10" type="ORF">SAMN05421881_106715</name>
</gene>
<dbReference type="GO" id="GO:0006412">
    <property type="term" value="P:translation"/>
    <property type="evidence" value="ECO:0007669"/>
    <property type="project" value="UniProtKB-UniRule"/>
</dbReference>
<evidence type="ECO:0000256" key="4">
    <source>
        <dbReference type="ARBA" id="ARBA00022980"/>
    </source>
</evidence>
<keyword evidence="4 8" id="KW-0689">Ribosomal protein</keyword>
<dbReference type="InterPro" id="IPR057264">
    <property type="entry name" value="Ribosomal_uL24_C"/>
</dbReference>
<reference evidence="10 11" key="1">
    <citation type="submission" date="2016-10" db="EMBL/GenBank/DDBJ databases">
        <authorList>
            <person name="de Groot N.N."/>
        </authorList>
    </citation>
    <scope>NUCLEOTIDE SEQUENCE [LARGE SCALE GENOMIC DNA]</scope>
    <source>
        <strain evidence="10 11">Nm1</strain>
    </source>
</reference>
<dbReference type="GO" id="GO:1990904">
    <property type="term" value="C:ribonucleoprotein complex"/>
    <property type="evidence" value="ECO:0007669"/>
    <property type="project" value="UniProtKB-KW"/>
</dbReference>
<dbReference type="InterPro" id="IPR041988">
    <property type="entry name" value="Ribosomal_uL24_KOW"/>
</dbReference>
<dbReference type="Proteomes" id="UP000198640">
    <property type="component" value="Unassembled WGS sequence"/>
</dbReference>
<dbReference type="InterPro" id="IPR014722">
    <property type="entry name" value="Rib_uL2_dom2"/>
</dbReference>
<dbReference type="FunFam" id="2.30.30.30:FF:000004">
    <property type="entry name" value="50S ribosomal protein L24"/>
    <property type="match status" value="1"/>
</dbReference>
<dbReference type="CDD" id="cd06089">
    <property type="entry name" value="KOW_RPL26"/>
    <property type="match status" value="1"/>
</dbReference>
<dbReference type="InterPro" id="IPR003256">
    <property type="entry name" value="Ribosomal_uL24"/>
</dbReference>
<evidence type="ECO:0000313" key="10">
    <source>
        <dbReference type="EMBL" id="SDY82953.1"/>
    </source>
</evidence>
<evidence type="ECO:0000259" key="9">
    <source>
        <dbReference type="Pfam" id="PF17136"/>
    </source>
</evidence>
<organism evidence="10 11">
    <name type="scientific">Nitrosomonas halophila</name>
    <dbReference type="NCBI Taxonomy" id="44576"/>
    <lineage>
        <taxon>Bacteria</taxon>
        <taxon>Pseudomonadati</taxon>
        <taxon>Pseudomonadota</taxon>
        <taxon>Betaproteobacteria</taxon>
        <taxon>Nitrosomonadales</taxon>
        <taxon>Nitrosomonadaceae</taxon>
        <taxon>Nitrosomonas</taxon>
    </lineage>
</organism>
<keyword evidence="5 8" id="KW-0687">Ribonucleoprotein</keyword>
<comment type="function">
    <text evidence="7 8">One of the proteins that surrounds the polypeptide exit tunnel on the outside of the subunit.</text>
</comment>
<comment type="similarity">
    <text evidence="1 8">Belongs to the universal ribosomal protein uL24 family.</text>
</comment>
<dbReference type="HAMAP" id="MF_01326_B">
    <property type="entry name" value="Ribosomal_uL24_B"/>
    <property type="match status" value="1"/>
</dbReference>
<evidence type="ECO:0000313" key="11">
    <source>
        <dbReference type="Proteomes" id="UP000198640"/>
    </source>
</evidence>
<accession>A0A1H3N2I2</accession>
<dbReference type="STRING" id="44576.SAMN05421881_106715"/>
<sequence>MKKIRKGDDVIVIAGKDKGKRSTILKYESDERVIVQGLNKVKKHVKPNPNKNVTGGIVEMEMPIHISNIAIYNFSAKKADRVGFKLDESGLKVRYFKSDGSLIDS</sequence>
<dbReference type="GO" id="GO:0005840">
    <property type="term" value="C:ribosome"/>
    <property type="evidence" value="ECO:0007669"/>
    <property type="project" value="UniProtKB-KW"/>
</dbReference>
<evidence type="ECO:0000256" key="7">
    <source>
        <dbReference type="ARBA" id="ARBA00058688"/>
    </source>
</evidence>
<dbReference type="SUPFAM" id="SSF50104">
    <property type="entry name" value="Translation proteins SH3-like domain"/>
    <property type="match status" value="1"/>
</dbReference>
<dbReference type="RefSeq" id="WP_090415550.1">
    <property type="nucleotide sequence ID" value="NZ_FNOY01000067.1"/>
</dbReference>
<evidence type="ECO:0000256" key="3">
    <source>
        <dbReference type="ARBA" id="ARBA00022884"/>
    </source>
</evidence>
<keyword evidence="11" id="KW-1185">Reference proteome</keyword>
<protein>
    <recommendedName>
        <fullName evidence="6 8">Large ribosomal subunit protein uL24</fullName>
    </recommendedName>
</protein>
<evidence type="ECO:0000256" key="2">
    <source>
        <dbReference type="ARBA" id="ARBA00022730"/>
    </source>
</evidence>
<dbReference type="AlphaFoldDB" id="A0A1H3N2I2"/>
<dbReference type="EMBL" id="FNOY01000067">
    <property type="protein sequence ID" value="SDY82953.1"/>
    <property type="molecule type" value="Genomic_DNA"/>
</dbReference>
<evidence type="ECO:0000256" key="8">
    <source>
        <dbReference type="HAMAP-Rule" id="MF_01326"/>
    </source>
</evidence>
<comment type="function">
    <text evidence="8">One of two assembly initiator proteins, it binds directly to the 5'-end of the 23S rRNA, where it nucleates assembly of the 50S subunit.</text>
</comment>
<dbReference type="GO" id="GO:0019843">
    <property type="term" value="F:rRNA binding"/>
    <property type="evidence" value="ECO:0007669"/>
    <property type="project" value="UniProtKB-UniRule"/>
</dbReference>
<dbReference type="OrthoDB" id="9807419at2"/>
<dbReference type="InterPro" id="IPR008991">
    <property type="entry name" value="Translation_prot_SH3-like_sf"/>
</dbReference>
<comment type="subunit">
    <text evidence="8">Part of the 50S ribosomal subunit.</text>
</comment>
<name>A0A1H3N2I2_9PROT</name>
<dbReference type="PANTHER" id="PTHR12903">
    <property type="entry name" value="MITOCHONDRIAL RIBOSOMAL PROTEIN L24"/>
    <property type="match status" value="1"/>
</dbReference>
<keyword evidence="3 8" id="KW-0694">RNA-binding</keyword>
<dbReference type="NCBIfam" id="TIGR01079">
    <property type="entry name" value="rplX_bact"/>
    <property type="match status" value="1"/>
</dbReference>
<dbReference type="Gene3D" id="2.30.30.30">
    <property type="match status" value="1"/>
</dbReference>
<feature type="domain" description="Large ribosomal subunit protein uL24 C-terminal" evidence="9">
    <location>
        <begin position="38"/>
        <end position="103"/>
    </location>
</feature>
<evidence type="ECO:0000256" key="6">
    <source>
        <dbReference type="ARBA" id="ARBA00035206"/>
    </source>
</evidence>
<proteinExistence type="inferred from homology"/>
<dbReference type="GO" id="GO:0003735">
    <property type="term" value="F:structural constituent of ribosome"/>
    <property type="evidence" value="ECO:0007669"/>
    <property type="project" value="InterPro"/>
</dbReference>